<dbReference type="InterPro" id="IPR001796">
    <property type="entry name" value="DHFR_dom"/>
</dbReference>
<dbReference type="PROSITE" id="PS51330">
    <property type="entry name" value="DHFR_2"/>
    <property type="match status" value="1"/>
</dbReference>
<proteinExistence type="inferred from homology"/>
<dbReference type="GO" id="GO:0050661">
    <property type="term" value="F:NADP binding"/>
    <property type="evidence" value="ECO:0007669"/>
    <property type="project" value="InterPro"/>
</dbReference>
<dbReference type="Gene3D" id="3.40.430.10">
    <property type="entry name" value="Dihydrofolate Reductase, subunit A"/>
    <property type="match status" value="1"/>
</dbReference>
<keyword evidence="5 7" id="KW-0521">NADP</keyword>
<dbReference type="GO" id="GO:0006730">
    <property type="term" value="P:one-carbon metabolic process"/>
    <property type="evidence" value="ECO:0007669"/>
    <property type="project" value="UniProtKB-KW"/>
</dbReference>
<dbReference type="RefSeq" id="WP_277563432.1">
    <property type="nucleotide sequence ID" value="NZ_JAPDHZ010000002.1"/>
</dbReference>
<keyword evidence="11" id="KW-1185">Reference proteome</keyword>
<evidence type="ECO:0000256" key="8">
    <source>
        <dbReference type="RuleBase" id="RU004474"/>
    </source>
</evidence>
<evidence type="ECO:0000256" key="1">
    <source>
        <dbReference type="ARBA" id="ARBA00004903"/>
    </source>
</evidence>
<dbReference type="PANTHER" id="PTHR48069:SF3">
    <property type="entry name" value="DIHYDROFOLATE REDUCTASE"/>
    <property type="match status" value="1"/>
</dbReference>
<evidence type="ECO:0000259" key="9">
    <source>
        <dbReference type="PROSITE" id="PS51330"/>
    </source>
</evidence>
<dbReference type="AlphaFoldDB" id="A0A9X4KCU1"/>
<evidence type="ECO:0000313" key="10">
    <source>
        <dbReference type="EMBL" id="MDG0789490.1"/>
    </source>
</evidence>
<dbReference type="GO" id="GO:0046655">
    <property type="term" value="P:folic acid metabolic process"/>
    <property type="evidence" value="ECO:0007669"/>
    <property type="project" value="TreeGrafter"/>
</dbReference>
<name>A0A9X4KCU1_9BACL</name>
<dbReference type="CDD" id="cd00209">
    <property type="entry name" value="DHFR"/>
    <property type="match status" value="1"/>
</dbReference>
<sequence length="167" mass="18333">MSVTLIAAVAKNGVIGADNALPWRLKDEMAYFKAQTMGKPVLMGSKTFRSLTKPLAGRTNVLLSRSMTEAPEGCVIVRSVQEALERYGGEELMVAGGADVYAQLLPHADRMLLSELSEDVEGDAVFPSFDRSDWILASKKVTSRGRAQSDRLRYVRIRAPRSGKCKQ</sequence>
<keyword evidence="6 7" id="KW-0560">Oxidoreductase</keyword>
<dbReference type="InterPro" id="IPR012259">
    <property type="entry name" value="DHFR"/>
</dbReference>
<comment type="function">
    <text evidence="7">Key enzyme in folate metabolism. Catalyzes an essential reaction for de novo glycine and purine synthesis, and for DNA precursor synthesis.</text>
</comment>
<dbReference type="Proteomes" id="UP001153387">
    <property type="component" value="Unassembled WGS sequence"/>
</dbReference>
<evidence type="ECO:0000256" key="3">
    <source>
        <dbReference type="ARBA" id="ARBA00012856"/>
    </source>
</evidence>
<comment type="similarity">
    <text evidence="2 7 8">Belongs to the dihydrofolate reductase family.</text>
</comment>
<dbReference type="PRINTS" id="PR00070">
    <property type="entry name" value="DHFR"/>
</dbReference>
<comment type="catalytic activity">
    <reaction evidence="7">
        <text>(6S)-5,6,7,8-tetrahydrofolate + NADP(+) = 7,8-dihydrofolate + NADPH + H(+)</text>
        <dbReference type="Rhea" id="RHEA:15009"/>
        <dbReference type="ChEBI" id="CHEBI:15378"/>
        <dbReference type="ChEBI" id="CHEBI:57451"/>
        <dbReference type="ChEBI" id="CHEBI:57453"/>
        <dbReference type="ChEBI" id="CHEBI:57783"/>
        <dbReference type="ChEBI" id="CHEBI:58349"/>
        <dbReference type="EC" id="1.5.1.3"/>
    </reaction>
</comment>
<evidence type="ECO:0000256" key="7">
    <source>
        <dbReference type="PIRNR" id="PIRNR000194"/>
    </source>
</evidence>
<keyword evidence="4 7" id="KW-0554">One-carbon metabolism</keyword>
<feature type="domain" description="DHFR" evidence="9">
    <location>
        <begin position="2"/>
        <end position="156"/>
    </location>
</feature>
<gene>
    <name evidence="10" type="ORF">OMP38_00450</name>
</gene>
<dbReference type="EMBL" id="JAPDHZ010000002">
    <property type="protein sequence ID" value="MDG0789490.1"/>
    <property type="molecule type" value="Genomic_DNA"/>
</dbReference>
<protein>
    <recommendedName>
        <fullName evidence="3 7">Dihydrofolate reductase</fullName>
        <ecNumber evidence="3 7">1.5.1.3</ecNumber>
    </recommendedName>
</protein>
<dbReference type="GO" id="GO:0005829">
    <property type="term" value="C:cytosol"/>
    <property type="evidence" value="ECO:0007669"/>
    <property type="project" value="TreeGrafter"/>
</dbReference>
<dbReference type="SUPFAM" id="SSF53597">
    <property type="entry name" value="Dihydrofolate reductase-like"/>
    <property type="match status" value="1"/>
</dbReference>
<evidence type="ECO:0000313" key="11">
    <source>
        <dbReference type="Proteomes" id="UP001153387"/>
    </source>
</evidence>
<dbReference type="InterPro" id="IPR017925">
    <property type="entry name" value="DHFR_CS"/>
</dbReference>
<comment type="pathway">
    <text evidence="1 7">Cofactor biosynthesis; tetrahydrofolate biosynthesis; 5,6,7,8-tetrahydrofolate from 7,8-dihydrofolate: step 1/1.</text>
</comment>
<dbReference type="PROSITE" id="PS00075">
    <property type="entry name" value="DHFR_1"/>
    <property type="match status" value="1"/>
</dbReference>
<dbReference type="PIRSF" id="PIRSF000194">
    <property type="entry name" value="DHFR"/>
    <property type="match status" value="1"/>
</dbReference>
<dbReference type="GO" id="GO:0046452">
    <property type="term" value="P:dihydrofolate metabolic process"/>
    <property type="evidence" value="ECO:0007669"/>
    <property type="project" value="TreeGrafter"/>
</dbReference>
<evidence type="ECO:0000256" key="6">
    <source>
        <dbReference type="ARBA" id="ARBA00023002"/>
    </source>
</evidence>
<reference evidence="10 11" key="1">
    <citation type="submission" date="2022-10" db="EMBL/GenBank/DDBJ databases">
        <title>Comparative genomic analysis of Cohnella hashimotonis sp. nov., isolated from the International Space Station.</title>
        <authorList>
            <person name="Simpson A."/>
            <person name="Venkateswaran K."/>
        </authorList>
    </citation>
    <scope>NUCLEOTIDE SEQUENCE [LARGE SCALE GENOMIC DNA]</scope>
    <source>
        <strain evidence="10 11">DSM 18997</strain>
    </source>
</reference>
<evidence type="ECO:0000256" key="2">
    <source>
        <dbReference type="ARBA" id="ARBA00009539"/>
    </source>
</evidence>
<comment type="caution">
    <text evidence="10">The sequence shown here is derived from an EMBL/GenBank/DDBJ whole genome shotgun (WGS) entry which is preliminary data.</text>
</comment>
<dbReference type="PANTHER" id="PTHR48069">
    <property type="entry name" value="DIHYDROFOLATE REDUCTASE"/>
    <property type="match status" value="1"/>
</dbReference>
<dbReference type="Pfam" id="PF00186">
    <property type="entry name" value="DHFR_1"/>
    <property type="match status" value="1"/>
</dbReference>
<accession>A0A9X4KCU1</accession>
<evidence type="ECO:0000256" key="5">
    <source>
        <dbReference type="ARBA" id="ARBA00022857"/>
    </source>
</evidence>
<dbReference type="GO" id="GO:0046654">
    <property type="term" value="P:tetrahydrofolate biosynthetic process"/>
    <property type="evidence" value="ECO:0007669"/>
    <property type="project" value="InterPro"/>
</dbReference>
<evidence type="ECO:0000256" key="4">
    <source>
        <dbReference type="ARBA" id="ARBA00022563"/>
    </source>
</evidence>
<dbReference type="InterPro" id="IPR024072">
    <property type="entry name" value="DHFR-like_dom_sf"/>
</dbReference>
<dbReference type="GO" id="GO:0004146">
    <property type="term" value="F:dihydrofolate reductase activity"/>
    <property type="evidence" value="ECO:0007669"/>
    <property type="project" value="UniProtKB-EC"/>
</dbReference>
<organism evidence="10 11">
    <name type="scientific">Cohnella ginsengisoli</name>
    <dbReference type="NCBI Taxonomy" id="425004"/>
    <lineage>
        <taxon>Bacteria</taxon>
        <taxon>Bacillati</taxon>
        <taxon>Bacillota</taxon>
        <taxon>Bacilli</taxon>
        <taxon>Bacillales</taxon>
        <taxon>Paenibacillaceae</taxon>
        <taxon>Cohnella</taxon>
    </lineage>
</organism>
<dbReference type="EC" id="1.5.1.3" evidence="3 7"/>